<dbReference type="Proteomes" id="UP000611796">
    <property type="component" value="Unassembled WGS sequence"/>
</dbReference>
<dbReference type="InterPro" id="IPR049730">
    <property type="entry name" value="SNF2/RAD54-like_C"/>
</dbReference>
<evidence type="ECO:0000259" key="4">
    <source>
        <dbReference type="PROSITE" id="PS51192"/>
    </source>
</evidence>
<keyword evidence="6" id="KW-0067">ATP-binding</keyword>
<evidence type="ECO:0000256" key="1">
    <source>
        <dbReference type="ARBA" id="ARBA00022801"/>
    </source>
</evidence>
<protein>
    <submittedName>
        <fullName evidence="6">DEAD/DEAH box helicase</fullName>
    </submittedName>
</protein>
<dbReference type="Pfam" id="PF00271">
    <property type="entry name" value="Helicase_C"/>
    <property type="match status" value="1"/>
</dbReference>
<dbReference type="Gene3D" id="3.40.50.10810">
    <property type="entry name" value="Tandem AAA-ATPase domain"/>
    <property type="match status" value="1"/>
</dbReference>
<dbReference type="PANTHER" id="PTHR10799">
    <property type="entry name" value="SNF2/RAD54 HELICASE FAMILY"/>
    <property type="match status" value="1"/>
</dbReference>
<comment type="caution">
    <text evidence="6">The sequence shown here is derived from an EMBL/GenBank/DDBJ whole genome shotgun (WGS) entry which is preliminary data.</text>
</comment>
<dbReference type="PROSITE" id="PS51194">
    <property type="entry name" value="HELICASE_CTER"/>
    <property type="match status" value="1"/>
</dbReference>
<dbReference type="InterPro" id="IPR001650">
    <property type="entry name" value="Helicase_C-like"/>
</dbReference>
<dbReference type="InterPro" id="IPR000330">
    <property type="entry name" value="SNF2_N"/>
</dbReference>
<dbReference type="Gene3D" id="3.40.50.300">
    <property type="entry name" value="P-loop containing nucleotide triphosphate hydrolases"/>
    <property type="match status" value="1"/>
</dbReference>
<dbReference type="CDD" id="cd18793">
    <property type="entry name" value="SF2_C_SNF"/>
    <property type="match status" value="1"/>
</dbReference>
<dbReference type="InterPro" id="IPR038718">
    <property type="entry name" value="SNF2-like_sf"/>
</dbReference>
<feature type="domain" description="Helicase ATP-binding" evidence="4">
    <location>
        <begin position="277"/>
        <end position="434"/>
    </location>
</feature>
<feature type="domain" description="SWIM-type" evidence="3">
    <location>
        <begin position="66"/>
        <end position="109"/>
    </location>
</feature>
<accession>A0ABR7K0U0</accession>
<name>A0ABR7K0U0_9FIRM</name>
<evidence type="ECO:0000259" key="5">
    <source>
        <dbReference type="PROSITE" id="PS51194"/>
    </source>
</evidence>
<dbReference type="GO" id="GO:0004386">
    <property type="term" value="F:helicase activity"/>
    <property type="evidence" value="ECO:0007669"/>
    <property type="project" value="UniProtKB-KW"/>
</dbReference>
<keyword evidence="2" id="KW-0479">Metal-binding</keyword>
<sequence length="715" mass="83606">MEVIILKISTLKTIIENNTEKNRHNAGVMMYKNNLVSNSYIKKENDNINFYATVANDFYNELNTTLVVVNDKTHRLVNTSCDCNDWLSKSSENNTFICKHMVATVFKCIDDLAKNKLQKNAKAPKFNANEINYVDVKISASIYNDKNNNLNFSFKIGNFNKSRYIDIYNAFKENKRLYKIKESTYLDLHNKDIKDILELIDIIKTSDEIDNIKIESNKAIYIDNYIKENNINFITGKEYIERITSKFDNDKKYEFNIPNELKDILRYYQKEGVNWFNNISYYKFGGILADEMGLGKTLQTIAFIMNNKNSKSIIITPTSLIYNWKSEFDKFAPNIKLGIVHGDKKKREEIIDKSNKYDVILTTYSTIRNDLEKYKNKIFDYCIIDEAQNIKNPDAIITKTIKCINSKVRFALTGTPIENNLLELWSIFDFIMPGYLYDKTEFKNRFINSDNTNKLKNLIKPFILRRTKKEVIKELPDKIEKKFIVELNKEQKKIYDIYNKSVLEKIKNNKDENDKITIFSYLTKLRQLCLHPRILLKDYSGKSSKIDICIDILKDAIENNRKILLFSQFTSILKLIAHEIEKNNIKYMYLDGKTKSEDRIKLVNEFNKNNEIKVFLISLKAGGTGLNLTSADMVIHFDPWWNIAVENQASDRAHRLGQENVVEVIKLISKDTIEEKIINLQESKKELIEDIIDDKLSNSKTLNKLSKEELIDLFK</sequence>
<dbReference type="InterPro" id="IPR013663">
    <property type="entry name" value="Helicase_SWF/SNF/SWI_bac"/>
</dbReference>
<dbReference type="SMART" id="SM00487">
    <property type="entry name" value="DEXDc"/>
    <property type="match status" value="1"/>
</dbReference>
<dbReference type="Pfam" id="PF08455">
    <property type="entry name" value="SNF2_assoc"/>
    <property type="match status" value="1"/>
</dbReference>
<proteinExistence type="predicted"/>
<organism evidence="6 7">
    <name type="scientific">Paeniclostridium hominis</name>
    <dbReference type="NCBI Taxonomy" id="2764329"/>
    <lineage>
        <taxon>Bacteria</taxon>
        <taxon>Bacillati</taxon>
        <taxon>Bacillota</taxon>
        <taxon>Clostridia</taxon>
        <taxon>Peptostreptococcales</taxon>
        <taxon>Peptostreptococcaceae</taxon>
        <taxon>Paeniclostridium</taxon>
    </lineage>
</organism>
<dbReference type="EMBL" id="JACRWD010000001">
    <property type="protein sequence ID" value="MBC6002724.1"/>
    <property type="molecule type" value="Genomic_DNA"/>
</dbReference>
<evidence type="ECO:0000259" key="3">
    <source>
        <dbReference type="PROSITE" id="PS50966"/>
    </source>
</evidence>
<reference evidence="6 7" key="1">
    <citation type="submission" date="2020-08" db="EMBL/GenBank/DDBJ databases">
        <authorList>
            <person name="Liu C."/>
            <person name="Sun Q."/>
        </authorList>
    </citation>
    <scope>NUCLEOTIDE SEQUENCE [LARGE SCALE GENOMIC DNA]</scope>
    <source>
        <strain evidence="6 7">NSJ-45</strain>
    </source>
</reference>
<evidence type="ECO:0000313" key="7">
    <source>
        <dbReference type="Proteomes" id="UP000611796"/>
    </source>
</evidence>
<evidence type="ECO:0000313" key="6">
    <source>
        <dbReference type="EMBL" id="MBC6002724.1"/>
    </source>
</evidence>
<feature type="domain" description="Helicase C-terminal" evidence="5">
    <location>
        <begin position="552"/>
        <end position="710"/>
    </location>
</feature>
<dbReference type="PROSITE" id="PS50966">
    <property type="entry name" value="ZF_SWIM"/>
    <property type="match status" value="1"/>
</dbReference>
<keyword evidence="6" id="KW-0347">Helicase</keyword>
<keyword evidence="2" id="KW-0862">Zinc</keyword>
<dbReference type="InterPro" id="IPR007527">
    <property type="entry name" value="Znf_SWIM"/>
</dbReference>
<evidence type="ECO:0000256" key="2">
    <source>
        <dbReference type="PROSITE-ProRule" id="PRU00325"/>
    </source>
</evidence>
<dbReference type="InterPro" id="IPR014001">
    <property type="entry name" value="Helicase_ATP-bd"/>
</dbReference>
<keyword evidence="6" id="KW-0547">Nucleotide-binding</keyword>
<keyword evidence="1" id="KW-0378">Hydrolase</keyword>
<dbReference type="Pfam" id="PF00176">
    <property type="entry name" value="SNF2-rel_dom"/>
    <property type="match status" value="1"/>
</dbReference>
<keyword evidence="7" id="KW-1185">Reference proteome</keyword>
<dbReference type="SUPFAM" id="SSF52540">
    <property type="entry name" value="P-loop containing nucleoside triphosphate hydrolases"/>
    <property type="match status" value="2"/>
</dbReference>
<dbReference type="InterPro" id="IPR027417">
    <property type="entry name" value="P-loop_NTPase"/>
</dbReference>
<keyword evidence="2" id="KW-0863">Zinc-finger</keyword>
<gene>
    <name evidence="6" type="ORF">H8891_02840</name>
</gene>
<dbReference type="PROSITE" id="PS51192">
    <property type="entry name" value="HELICASE_ATP_BIND_1"/>
    <property type="match status" value="1"/>
</dbReference>
<dbReference type="SMART" id="SM00490">
    <property type="entry name" value="HELICc"/>
    <property type="match status" value="1"/>
</dbReference>
<dbReference type="CDD" id="cd18012">
    <property type="entry name" value="DEXQc_arch_SWI2_SNF2"/>
    <property type="match status" value="1"/>
</dbReference>